<organism evidence="2 3">
    <name type="scientific">Viridibacterium curvum</name>
    <dbReference type="NCBI Taxonomy" id="1101404"/>
    <lineage>
        <taxon>Bacteria</taxon>
        <taxon>Pseudomonadati</taxon>
        <taxon>Pseudomonadota</taxon>
        <taxon>Betaproteobacteria</taxon>
        <taxon>Rhodocyclales</taxon>
        <taxon>Rhodocyclaceae</taxon>
        <taxon>Viridibacterium</taxon>
    </lineage>
</organism>
<feature type="domain" description="GST N-terminal" evidence="1">
    <location>
        <begin position="1"/>
        <end position="80"/>
    </location>
</feature>
<dbReference type="SFLD" id="SFLDG01150">
    <property type="entry name" value="Main.1:_Beta-like"/>
    <property type="match status" value="1"/>
</dbReference>
<dbReference type="InterPro" id="IPR004046">
    <property type="entry name" value="GST_C"/>
</dbReference>
<dbReference type="PANTHER" id="PTHR44051:SF8">
    <property type="entry name" value="GLUTATHIONE S-TRANSFERASE GSTA"/>
    <property type="match status" value="1"/>
</dbReference>
<reference evidence="3" key="1">
    <citation type="journal article" date="2019" name="Int. J. Syst. Evol. Microbiol.">
        <title>The Global Catalogue of Microorganisms (GCM) 10K type strain sequencing project: providing services to taxonomists for standard genome sequencing and annotation.</title>
        <authorList>
            <consortium name="The Broad Institute Genomics Platform"/>
            <consortium name="The Broad Institute Genome Sequencing Center for Infectious Disease"/>
            <person name="Wu L."/>
            <person name="Ma J."/>
        </authorList>
    </citation>
    <scope>NUCLEOTIDE SEQUENCE [LARGE SCALE GENOMIC DNA]</scope>
    <source>
        <strain evidence="3">JCM 18715</strain>
    </source>
</reference>
<evidence type="ECO:0000313" key="2">
    <source>
        <dbReference type="EMBL" id="GAA5171997.1"/>
    </source>
</evidence>
<dbReference type="SUPFAM" id="SSF52833">
    <property type="entry name" value="Thioredoxin-like"/>
    <property type="match status" value="1"/>
</dbReference>
<dbReference type="SUPFAM" id="SSF47616">
    <property type="entry name" value="GST C-terminal domain-like"/>
    <property type="match status" value="1"/>
</dbReference>
<dbReference type="CDD" id="cd03057">
    <property type="entry name" value="GST_N_Beta"/>
    <property type="match status" value="1"/>
</dbReference>
<dbReference type="Pfam" id="PF13409">
    <property type="entry name" value="GST_N_2"/>
    <property type="match status" value="1"/>
</dbReference>
<dbReference type="InterPro" id="IPR004045">
    <property type="entry name" value="Glutathione_S-Trfase_N"/>
</dbReference>
<protein>
    <submittedName>
        <fullName evidence="2">Glutathione S-transferase family protein</fullName>
    </submittedName>
</protein>
<dbReference type="Gene3D" id="3.40.30.10">
    <property type="entry name" value="Glutaredoxin"/>
    <property type="match status" value="1"/>
</dbReference>
<dbReference type="PANTHER" id="PTHR44051">
    <property type="entry name" value="GLUTATHIONE S-TRANSFERASE-RELATED"/>
    <property type="match status" value="1"/>
</dbReference>
<proteinExistence type="predicted"/>
<dbReference type="InterPro" id="IPR040079">
    <property type="entry name" value="Glutathione_S-Trfase"/>
</dbReference>
<evidence type="ECO:0000259" key="1">
    <source>
        <dbReference type="PROSITE" id="PS50404"/>
    </source>
</evidence>
<dbReference type="Gene3D" id="1.20.1050.10">
    <property type="match status" value="1"/>
</dbReference>
<keyword evidence="3" id="KW-1185">Reference proteome</keyword>
<dbReference type="SFLD" id="SFLDG00358">
    <property type="entry name" value="Main_(cytGST)"/>
    <property type="match status" value="1"/>
</dbReference>
<dbReference type="EMBL" id="BAABLD010000017">
    <property type="protein sequence ID" value="GAA5171997.1"/>
    <property type="molecule type" value="Genomic_DNA"/>
</dbReference>
<dbReference type="Pfam" id="PF00043">
    <property type="entry name" value="GST_C"/>
    <property type="match status" value="1"/>
</dbReference>
<dbReference type="RefSeq" id="WP_345534648.1">
    <property type="nucleotide sequence ID" value="NZ_BAABLD010000017.1"/>
</dbReference>
<comment type="caution">
    <text evidence="2">The sequence shown here is derived from an EMBL/GenBank/DDBJ whole genome shotgun (WGS) entry which is preliminary data.</text>
</comment>
<dbReference type="InterPro" id="IPR036282">
    <property type="entry name" value="Glutathione-S-Trfase_C_sf"/>
</dbReference>
<dbReference type="PROSITE" id="PS50404">
    <property type="entry name" value="GST_NTER"/>
    <property type="match status" value="1"/>
</dbReference>
<dbReference type="SFLD" id="SFLDS00019">
    <property type="entry name" value="Glutathione_Transferase_(cytos"/>
    <property type="match status" value="1"/>
</dbReference>
<dbReference type="InterPro" id="IPR036249">
    <property type="entry name" value="Thioredoxin-like_sf"/>
</dbReference>
<gene>
    <name evidence="2" type="ORF">GCM10025770_37550</name>
</gene>
<name>A0ABP9R6F9_9RHOO</name>
<accession>A0ABP9R6F9</accession>
<dbReference type="Proteomes" id="UP001500547">
    <property type="component" value="Unassembled WGS sequence"/>
</dbReference>
<sequence>MKFYMAPGSCTTGIHILLEELELPFEVWVVNIPAGDNRKPEYLALNPRGTIPTLVLDDGNVLGDYLAISYWLAARHPRRKLLPEDSVLAAKAMSLLSYVTGHVHGQAYTRIFTTDAYTADATQHVAVQARGREMVTQAFELLEAWLPDEGYAVGNFSIADPALFYVAFWAEHLKIPLPPRCQAHYALMRSRPVVQRVLREEGYR</sequence>
<evidence type="ECO:0000313" key="3">
    <source>
        <dbReference type="Proteomes" id="UP001500547"/>
    </source>
</evidence>